<feature type="compositionally biased region" description="Basic and acidic residues" evidence="2">
    <location>
        <begin position="211"/>
        <end position="245"/>
    </location>
</feature>
<feature type="region of interest" description="Disordered" evidence="2">
    <location>
        <begin position="306"/>
        <end position="335"/>
    </location>
</feature>
<dbReference type="Gene3D" id="3.30.70.330">
    <property type="match status" value="1"/>
</dbReference>
<accession>A0A0D9VGQ0</accession>
<feature type="compositionally biased region" description="Basic and acidic residues" evidence="2">
    <location>
        <begin position="403"/>
        <end position="413"/>
    </location>
</feature>
<organism evidence="4 5">
    <name type="scientific">Leersia perrieri</name>
    <dbReference type="NCBI Taxonomy" id="77586"/>
    <lineage>
        <taxon>Eukaryota</taxon>
        <taxon>Viridiplantae</taxon>
        <taxon>Streptophyta</taxon>
        <taxon>Embryophyta</taxon>
        <taxon>Tracheophyta</taxon>
        <taxon>Spermatophyta</taxon>
        <taxon>Magnoliopsida</taxon>
        <taxon>Liliopsida</taxon>
        <taxon>Poales</taxon>
        <taxon>Poaceae</taxon>
        <taxon>BOP clade</taxon>
        <taxon>Oryzoideae</taxon>
        <taxon>Oryzeae</taxon>
        <taxon>Oryzinae</taxon>
        <taxon>Leersia</taxon>
    </lineage>
</organism>
<dbReference type="AlphaFoldDB" id="A0A0D9VGQ0"/>
<dbReference type="Proteomes" id="UP000032180">
    <property type="component" value="Chromosome 2"/>
</dbReference>
<dbReference type="Pfam" id="PF00076">
    <property type="entry name" value="RRM_1"/>
    <property type="match status" value="1"/>
</dbReference>
<dbReference type="PANTHER" id="PTHR48038:SF2">
    <property type="entry name" value="OS02G0536400 PROTEIN"/>
    <property type="match status" value="1"/>
</dbReference>
<evidence type="ECO:0000256" key="2">
    <source>
        <dbReference type="SAM" id="MobiDB-lite"/>
    </source>
</evidence>
<reference evidence="4 5" key="1">
    <citation type="submission" date="2012-08" db="EMBL/GenBank/DDBJ databases">
        <title>Oryza genome evolution.</title>
        <authorList>
            <person name="Wing R.A."/>
        </authorList>
    </citation>
    <scope>NUCLEOTIDE SEQUENCE</scope>
</reference>
<feature type="compositionally biased region" description="Low complexity" evidence="2">
    <location>
        <begin position="436"/>
        <end position="482"/>
    </location>
</feature>
<dbReference type="InterPro" id="IPR012677">
    <property type="entry name" value="Nucleotide-bd_a/b_plait_sf"/>
</dbReference>
<dbReference type="eggNOG" id="KOG0106">
    <property type="taxonomic scope" value="Eukaryota"/>
</dbReference>
<feature type="compositionally biased region" description="Basic and acidic residues" evidence="2">
    <location>
        <begin position="123"/>
        <end position="157"/>
    </location>
</feature>
<protein>
    <recommendedName>
        <fullName evidence="3">RRM domain-containing protein</fullName>
    </recommendedName>
</protein>
<proteinExistence type="predicted"/>
<evidence type="ECO:0000313" key="4">
    <source>
        <dbReference type="EnsemblPlants" id="LPERR02G15470.1"/>
    </source>
</evidence>
<dbReference type="CDD" id="cd00590">
    <property type="entry name" value="RRM_SF"/>
    <property type="match status" value="1"/>
</dbReference>
<name>A0A0D9VGQ0_9ORYZ</name>
<dbReference type="InterPro" id="IPR035979">
    <property type="entry name" value="RBD_domain_sf"/>
</dbReference>
<feature type="compositionally biased region" description="Polar residues" evidence="2">
    <location>
        <begin position="504"/>
        <end position="513"/>
    </location>
</feature>
<feature type="compositionally biased region" description="Polar residues" evidence="2">
    <location>
        <begin position="392"/>
        <end position="401"/>
    </location>
</feature>
<evidence type="ECO:0000259" key="3">
    <source>
        <dbReference type="PROSITE" id="PS50102"/>
    </source>
</evidence>
<feature type="domain" description="RRM" evidence="3">
    <location>
        <begin position="1"/>
        <end position="70"/>
    </location>
</feature>
<feature type="compositionally biased region" description="Basic and acidic residues" evidence="2">
    <location>
        <begin position="74"/>
        <end position="103"/>
    </location>
</feature>
<dbReference type="PROSITE" id="PS50102">
    <property type="entry name" value="RRM"/>
    <property type="match status" value="1"/>
</dbReference>
<reference evidence="4" key="3">
    <citation type="submission" date="2015-04" db="UniProtKB">
        <authorList>
            <consortium name="EnsemblPlants"/>
        </authorList>
    </citation>
    <scope>IDENTIFICATION</scope>
</reference>
<feature type="region of interest" description="Disordered" evidence="2">
    <location>
        <begin position="169"/>
        <end position="256"/>
    </location>
</feature>
<sequence>MSLHIGQLSPDVRQGYLEHLFQRFGNCTVRLKDGYGFAEFDSNNDAARAMRALHGKFVCGKRITVNWSKQQRRFPKDFRSSRIADSSHSHRRAPRDGNFRSRDSIAQNNRPASHDQGNSPDGALEKKSSDGALEKKSSDGALEKKSSDAALEKKSSDAALEKKFEDDVEDLKDVRGTVGEDPMEMKRNEDGTNDANAIEHDRWLETGKGNHGRDDDFDRYEPYHGYVRQEERGRVVRASSHETYHNRHSSQKSKEYPAECFDMNHDKSKSPPAVYNHGAAGHIPRDCSQKTDGKFEEWRDALIRQEEKMPRLGKSESTLRRQPAAHDSPQKTDGKFEAWRDAFICQREMVVRPTRFGSASRRHPEESHVDMVVETHHTIQDVVQDDIKQFSDGTRSAQKLRNVSREDKRHIRCSEGISSQAPKESRKRSRSKRSRWSSLSAGSTTSCSRSRCSHSRSCSCSRAHSPSHSAYSSSKSSQPTQPKRLRSVAISNVNYPAPLPPSGSPQHNSPSVAENKNLDFLVNSPLAGNLDFKTATRLKHMCDYQQEAPVVPFKLKIQSNGESTVFGHDANVDGCTATNLNKNMVHDDNFANGVESWKTNSENASSVKSNKDILVKNGGKSLKLTTIEVVSALKHYGMEAHGTDLRNQPVEKYFGAARLWPWEVIYYRKLKKGPISTENYAKRLEQNKKYSIVDQYVRSSSGWWECH</sequence>
<feature type="compositionally biased region" description="Basic residues" evidence="2">
    <location>
        <begin position="425"/>
        <end position="435"/>
    </location>
</feature>
<feature type="compositionally biased region" description="Polar residues" evidence="2">
    <location>
        <begin position="104"/>
        <end position="119"/>
    </location>
</feature>
<dbReference type="STRING" id="77586.A0A0D9VGQ0"/>
<evidence type="ECO:0000313" key="5">
    <source>
        <dbReference type="Proteomes" id="UP000032180"/>
    </source>
</evidence>
<dbReference type="HOGENOM" id="CLU_418809_0_0_1"/>
<keyword evidence="1" id="KW-0694">RNA-binding</keyword>
<reference evidence="5" key="2">
    <citation type="submission" date="2013-12" db="EMBL/GenBank/DDBJ databases">
        <authorList>
            <person name="Yu Y."/>
            <person name="Lee S."/>
            <person name="de Baynast K."/>
            <person name="Wissotski M."/>
            <person name="Liu L."/>
            <person name="Talag J."/>
            <person name="Goicoechea J."/>
            <person name="Angelova A."/>
            <person name="Jetty R."/>
            <person name="Kudrna D."/>
            <person name="Golser W."/>
            <person name="Rivera L."/>
            <person name="Zhang J."/>
            <person name="Wing R."/>
        </authorList>
    </citation>
    <scope>NUCLEOTIDE SEQUENCE</scope>
</reference>
<feature type="region of interest" description="Disordered" evidence="2">
    <location>
        <begin position="74"/>
        <end position="157"/>
    </location>
</feature>
<dbReference type="InterPro" id="IPR000504">
    <property type="entry name" value="RRM_dom"/>
</dbReference>
<evidence type="ECO:0000256" key="1">
    <source>
        <dbReference type="PROSITE-ProRule" id="PRU00176"/>
    </source>
</evidence>
<dbReference type="PANTHER" id="PTHR48038">
    <property type="entry name" value="RIBONUCLEOPROTEIN RB97D"/>
    <property type="match status" value="1"/>
</dbReference>
<feature type="compositionally biased region" description="Basic and acidic residues" evidence="2">
    <location>
        <begin position="306"/>
        <end position="319"/>
    </location>
</feature>
<dbReference type="EnsemblPlants" id="LPERR02G15470.1">
    <property type="protein sequence ID" value="LPERR02G15470.1"/>
    <property type="gene ID" value="LPERR02G15470"/>
</dbReference>
<dbReference type="SMART" id="SM00360">
    <property type="entry name" value="RRM"/>
    <property type="match status" value="1"/>
</dbReference>
<dbReference type="Gramene" id="LPERR02G15470.1">
    <property type="protein sequence ID" value="LPERR02G15470.1"/>
    <property type="gene ID" value="LPERR02G15470"/>
</dbReference>
<feature type="region of interest" description="Disordered" evidence="2">
    <location>
        <begin position="392"/>
        <end position="513"/>
    </location>
</feature>
<keyword evidence="5" id="KW-1185">Reference proteome</keyword>
<dbReference type="SUPFAM" id="SSF54928">
    <property type="entry name" value="RNA-binding domain, RBD"/>
    <property type="match status" value="1"/>
</dbReference>
<dbReference type="GO" id="GO:0003723">
    <property type="term" value="F:RNA binding"/>
    <property type="evidence" value="ECO:0007669"/>
    <property type="project" value="UniProtKB-UniRule"/>
</dbReference>